<feature type="compositionally biased region" description="Polar residues" evidence="1">
    <location>
        <begin position="340"/>
        <end position="349"/>
    </location>
</feature>
<name>A0ABR3WRS5_9PEZI</name>
<feature type="compositionally biased region" description="Polar residues" evidence="1">
    <location>
        <begin position="216"/>
        <end position="235"/>
    </location>
</feature>
<feature type="region of interest" description="Disordered" evidence="1">
    <location>
        <begin position="333"/>
        <end position="362"/>
    </location>
</feature>
<feature type="region of interest" description="Disordered" evidence="1">
    <location>
        <begin position="142"/>
        <end position="262"/>
    </location>
</feature>
<proteinExistence type="predicted"/>
<feature type="region of interest" description="Disordered" evidence="1">
    <location>
        <begin position="594"/>
        <end position="625"/>
    </location>
</feature>
<dbReference type="EMBL" id="JAZHXJ010000276">
    <property type="protein sequence ID" value="KAL1866111.1"/>
    <property type="molecule type" value="Genomic_DNA"/>
</dbReference>
<feature type="compositionally biased region" description="Low complexity" evidence="1">
    <location>
        <begin position="594"/>
        <end position="617"/>
    </location>
</feature>
<keyword evidence="3" id="KW-1185">Reference proteome</keyword>
<comment type="caution">
    <text evidence="2">The sequence shown here is derived from an EMBL/GenBank/DDBJ whole genome shotgun (WGS) entry which is preliminary data.</text>
</comment>
<evidence type="ECO:0000256" key="1">
    <source>
        <dbReference type="SAM" id="MobiDB-lite"/>
    </source>
</evidence>
<evidence type="ECO:0000313" key="2">
    <source>
        <dbReference type="EMBL" id="KAL1866111.1"/>
    </source>
</evidence>
<feature type="compositionally biased region" description="Polar residues" evidence="1">
    <location>
        <begin position="87"/>
        <end position="99"/>
    </location>
</feature>
<reference evidence="2 3" key="1">
    <citation type="journal article" date="2024" name="Commun. Biol.">
        <title>Comparative genomic analysis of thermophilic fungi reveals convergent evolutionary adaptations and gene losses.</title>
        <authorList>
            <person name="Steindorff A.S."/>
            <person name="Aguilar-Pontes M.V."/>
            <person name="Robinson A.J."/>
            <person name="Andreopoulos B."/>
            <person name="LaButti K."/>
            <person name="Kuo A."/>
            <person name="Mondo S."/>
            <person name="Riley R."/>
            <person name="Otillar R."/>
            <person name="Haridas S."/>
            <person name="Lipzen A."/>
            <person name="Grimwood J."/>
            <person name="Schmutz J."/>
            <person name="Clum A."/>
            <person name="Reid I.D."/>
            <person name="Moisan M.C."/>
            <person name="Butler G."/>
            <person name="Nguyen T.T.M."/>
            <person name="Dewar K."/>
            <person name="Conant G."/>
            <person name="Drula E."/>
            <person name="Henrissat B."/>
            <person name="Hansel C."/>
            <person name="Singer S."/>
            <person name="Hutchinson M.I."/>
            <person name="de Vries R.P."/>
            <person name="Natvig D.O."/>
            <person name="Powell A.J."/>
            <person name="Tsang A."/>
            <person name="Grigoriev I.V."/>
        </authorList>
    </citation>
    <scope>NUCLEOTIDE SEQUENCE [LARGE SCALE GENOMIC DNA]</scope>
    <source>
        <strain evidence="2 3">ATCC 24622</strain>
    </source>
</reference>
<dbReference type="Proteomes" id="UP001586593">
    <property type="component" value="Unassembled WGS sequence"/>
</dbReference>
<feature type="region of interest" description="Disordered" evidence="1">
    <location>
        <begin position="424"/>
        <end position="483"/>
    </location>
</feature>
<feature type="region of interest" description="Disordered" evidence="1">
    <location>
        <begin position="665"/>
        <end position="685"/>
    </location>
</feature>
<evidence type="ECO:0000313" key="3">
    <source>
        <dbReference type="Proteomes" id="UP001586593"/>
    </source>
</evidence>
<protein>
    <submittedName>
        <fullName evidence="2">Uncharacterized protein</fullName>
    </submittedName>
</protein>
<feature type="region of interest" description="Disordered" evidence="1">
    <location>
        <begin position="1"/>
        <end position="104"/>
    </location>
</feature>
<feature type="compositionally biased region" description="Polar residues" evidence="1">
    <location>
        <begin position="446"/>
        <end position="467"/>
    </location>
</feature>
<accession>A0ABR3WRS5</accession>
<gene>
    <name evidence="2" type="ORF">VTK73DRAFT_4904</name>
</gene>
<organism evidence="2 3">
    <name type="scientific">Phialemonium thermophilum</name>
    <dbReference type="NCBI Taxonomy" id="223376"/>
    <lineage>
        <taxon>Eukaryota</taxon>
        <taxon>Fungi</taxon>
        <taxon>Dikarya</taxon>
        <taxon>Ascomycota</taxon>
        <taxon>Pezizomycotina</taxon>
        <taxon>Sordariomycetes</taxon>
        <taxon>Sordariomycetidae</taxon>
        <taxon>Cephalothecales</taxon>
        <taxon>Cephalothecaceae</taxon>
        <taxon>Phialemonium</taxon>
    </lineage>
</organism>
<sequence>MFRRIKRSRSMRDGLGNVGHDLAHGPDAPSPNNQGPVSGSPGLADWDDGVPQNANPSPVTFPDGRNPYLDRPLPPPPPSKISDPSSFVSMQPRPSTSGGPNAKASALLGLSTLPIADKRMSKDDMFLGGGHLNQKRAWQPFRIAGRGGLPTPESSPGRSPPMVDPASLPTRMPTPESSSSGEIQIGMALGSPNHLPDSYSGWEPQKLRGEGAEGSRGSNPPDSAPGSSSSTVQRQKTQRRKFFGGLFGGKRNTDLAKATEGSEVGRTVVTVTTTHDSHYLLGQSTPVRSPGGAERKIPKYRPLIVQPPAEPIAESPVQRARPMFTGMGMSSRQEVRQVAHGSSQLSSSGAARPSPDSGSGPFLDVEIPSIKLERYSVMFGSLLNAQDSTSLLARRQATLEKLRTINDQIAREEEEERIRFIQRRATSPQPAKSPALSLFPPPTVGRQGTSPSTPRKLSPLIRSNTSPALLPSPSQPTFENRDHLRREKKTVTIVSPRVEGFKSQPAVALSRDNELPNAPTQDGLRFRPEESSLILDSPQSLTDEDVGKAVAEDDYHHILKETASPSSSTVTTAPAIGATKAAYAEPQWQMISPPVSSASSVTTATTRRPPSSSASSVQTHITRPSVDIDESDSALKQAIEISIARQISISRQQRTLLRPVKTNINTAGPLPAHPQSVKTSPGGNIGASPIRKGALGLSERVAETRFATPMLVVPREPRNGQWAQHRKSERVVLEGA</sequence>